<organism evidence="1 2">
    <name type="scientific">Metschnikowia pulcherrima</name>
    <dbReference type="NCBI Taxonomy" id="27326"/>
    <lineage>
        <taxon>Eukaryota</taxon>
        <taxon>Fungi</taxon>
        <taxon>Dikarya</taxon>
        <taxon>Ascomycota</taxon>
        <taxon>Saccharomycotina</taxon>
        <taxon>Pichiomycetes</taxon>
        <taxon>Metschnikowiaceae</taxon>
        <taxon>Metschnikowia</taxon>
    </lineage>
</organism>
<sequence>MLDVDVFDTENSDVLMKFSSLELSEFFFELFIESQAQSLATNMATTIEQSVFMMAGRLLAVLWLSKRDKLQQ</sequence>
<proteinExistence type="predicted"/>
<evidence type="ECO:0000313" key="2">
    <source>
        <dbReference type="Proteomes" id="UP000649328"/>
    </source>
</evidence>
<keyword evidence="2" id="KW-1185">Reference proteome</keyword>
<dbReference type="AlphaFoldDB" id="A0A8H7LA92"/>
<protein>
    <submittedName>
        <fullName evidence="1">Uncharacterized protein</fullName>
    </submittedName>
</protein>
<dbReference type="EMBL" id="JACBPP010000007">
    <property type="protein sequence ID" value="KAF8000180.1"/>
    <property type="molecule type" value="Genomic_DNA"/>
</dbReference>
<reference evidence="1" key="1">
    <citation type="submission" date="2020-10" db="EMBL/GenBank/DDBJ databases">
        <title>The Whole-Genome Sequence of Metschnikowia persimmonesis, a Novel Endophytic Yeast Species Isolated from Medicinal Plant Diospyros kaki Thumb.</title>
        <authorList>
            <person name="Rahmat E."/>
            <person name="Kang Y."/>
        </authorList>
    </citation>
    <scope>NUCLEOTIDE SEQUENCE</scope>
    <source>
        <strain evidence="1">KIOM G15050</strain>
    </source>
</reference>
<gene>
    <name evidence="1" type="ORF">HF325_005109</name>
</gene>
<name>A0A8H7LA92_9ASCO</name>
<dbReference type="Proteomes" id="UP000649328">
    <property type="component" value="Unassembled WGS sequence"/>
</dbReference>
<evidence type="ECO:0000313" key="1">
    <source>
        <dbReference type="EMBL" id="KAF8000180.1"/>
    </source>
</evidence>
<accession>A0A8H7LA92</accession>
<comment type="caution">
    <text evidence="1">The sequence shown here is derived from an EMBL/GenBank/DDBJ whole genome shotgun (WGS) entry which is preliminary data.</text>
</comment>